<keyword evidence="3 10" id="KW-0813">Transport</keyword>
<feature type="compositionally biased region" description="Basic residues" evidence="11">
    <location>
        <begin position="1537"/>
        <end position="1546"/>
    </location>
</feature>
<feature type="compositionally biased region" description="Polar residues" evidence="11">
    <location>
        <begin position="1"/>
        <end position="11"/>
    </location>
</feature>
<evidence type="ECO:0000256" key="1">
    <source>
        <dbReference type="ARBA" id="ARBA00004397"/>
    </source>
</evidence>
<dbReference type="Pfam" id="PF12932">
    <property type="entry name" value="Sec16"/>
    <property type="match status" value="1"/>
</dbReference>
<feature type="region of interest" description="Disordered" evidence="11">
    <location>
        <begin position="1"/>
        <end position="86"/>
    </location>
</feature>
<comment type="subcellular location">
    <subcellularLocation>
        <location evidence="1">Endoplasmic reticulum membrane</location>
        <topology evidence="1">Peripheral membrane protein</topology>
        <orientation evidence="1">Cytoplasmic side</orientation>
    </subcellularLocation>
</comment>
<feature type="domain" description="Sec16 Sec23-binding" evidence="12">
    <location>
        <begin position="811"/>
        <end position="1112"/>
    </location>
</feature>
<keyword evidence="4 10" id="KW-0256">Endoplasmic reticulum</keyword>
<dbReference type="GO" id="GO:0015031">
    <property type="term" value="P:protein transport"/>
    <property type="evidence" value="ECO:0007669"/>
    <property type="project" value="UniProtKB-KW"/>
</dbReference>
<feature type="compositionally biased region" description="Pro residues" evidence="11">
    <location>
        <begin position="1445"/>
        <end position="1467"/>
    </location>
</feature>
<evidence type="ECO:0000313" key="16">
    <source>
        <dbReference type="Proteomes" id="UP001055219"/>
    </source>
</evidence>
<keyword evidence="5 10" id="KW-0931">ER-Golgi transport</keyword>
<dbReference type="Pfam" id="PF12935">
    <property type="entry name" value="Sec16_N"/>
    <property type="match status" value="1"/>
</dbReference>
<evidence type="ECO:0000256" key="6">
    <source>
        <dbReference type="ARBA" id="ARBA00022927"/>
    </source>
</evidence>
<keyword evidence="8 10" id="KW-0472">Membrane</keyword>
<dbReference type="GeneID" id="75834633"/>
<dbReference type="GO" id="GO:0070973">
    <property type="term" value="P:protein localization to endoplasmic reticulum exit site"/>
    <property type="evidence" value="ECO:0007669"/>
    <property type="project" value="TreeGrafter"/>
</dbReference>
<evidence type="ECO:0000256" key="7">
    <source>
        <dbReference type="ARBA" id="ARBA00023006"/>
    </source>
</evidence>
<protein>
    <recommendedName>
        <fullName evidence="10">Protein transport protein sec16</fullName>
    </recommendedName>
</protein>
<evidence type="ECO:0000259" key="12">
    <source>
        <dbReference type="Pfam" id="PF12931"/>
    </source>
</evidence>
<comment type="similarity">
    <text evidence="2 10">Belongs to the SEC16 family.</text>
</comment>
<reference evidence="15" key="1">
    <citation type="journal article" date="2021" name="J Fungi (Basel)">
        <title>Genomic and Metabolomic Analyses of the Marine Fungus Emericellopsis cladophorae: Insights into Saltwater Adaptability Mechanisms and Its Biosynthetic Potential.</title>
        <authorList>
            <person name="Goncalves M.F.M."/>
            <person name="Hilario S."/>
            <person name="Van de Peer Y."/>
            <person name="Esteves A.C."/>
            <person name="Alves A."/>
        </authorList>
    </citation>
    <scope>NUCLEOTIDE SEQUENCE</scope>
    <source>
        <strain evidence="15">MUM 19.33</strain>
    </source>
</reference>
<dbReference type="GO" id="GO:0070971">
    <property type="term" value="C:endoplasmic reticulum exit site"/>
    <property type="evidence" value="ECO:0007669"/>
    <property type="project" value="UniProtKB-ARBA"/>
</dbReference>
<feature type="compositionally biased region" description="Basic and acidic residues" evidence="11">
    <location>
        <begin position="1337"/>
        <end position="1365"/>
    </location>
</feature>
<evidence type="ECO:0000256" key="8">
    <source>
        <dbReference type="ARBA" id="ARBA00023136"/>
    </source>
</evidence>
<dbReference type="FunFam" id="1.25.40.1030:FF:000008">
    <property type="entry name" value="Protein transport protein sec16"/>
    <property type="match status" value="1"/>
</dbReference>
<evidence type="ECO:0000313" key="15">
    <source>
        <dbReference type="EMBL" id="KAI6785067.1"/>
    </source>
</evidence>
<dbReference type="Pfam" id="PF12931">
    <property type="entry name" value="TPR_Sec16"/>
    <property type="match status" value="1"/>
</dbReference>
<feature type="compositionally biased region" description="Polar residues" evidence="11">
    <location>
        <begin position="1205"/>
        <end position="1215"/>
    </location>
</feature>
<feature type="compositionally biased region" description="Acidic residues" evidence="11">
    <location>
        <begin position="360"/>
        <end position="377"/>
    </location>
</feature>
<feature type="compositionally biased region" description="Acidic residues" evidence="11">
    <location>
        <begin position="388"/>
        <end position="398"/>
    </location>
</feature>
<feature type="compositionally biased region" description="Basic and acidic residues" evidence="11">
    <location>
        <begin position="53"/>
        <end position="63"/>
    </location>
</feature>
<evidence type="ECO:0000256" key="4">
    <source>
        <dbReference type="ARBA" id="ARBA00022824"/>
    </source>
</evidence>
<dbReference type="Proteomes" id="UP001055219">
    <property type="component" value="Unassembled WGS sequence"/>
</dbReference>
<feature type="compositionally biased region" description="Polar residues" evidence="11">
    <location>
        <begin position="417"/>
        <end position="443"/>
    </location>
</feature>
<evidence type="ECO:0000259" key="14">
    <source>
        <dbReference type="Pfam" id="PF12935"/>
    </source>
</evidence>
<reference evidence="15" key="2">
    <citation type="submission" date="2022-07" db="EMBL/GenBank/DDBJ databases">
        <authorList>
            <person name="Goncalves M.F.M."/>
            <person name="Hilario S."/>
            <person name="Van De Peer Y."/>
            <person name="Esteves A.C."/>
            <person name="Alves A."/>
        </authorList>
    </citation>
    <scope>NUCLEOTIDE SEQUENCE</scope>
    <source>
        <strain evidence="15">MUM 19.33</strain>
    </source>
</reference>
<keyword evidence="7 10" id="KW-0072">Autophagy</keyword>
<feature type="compositionally biased region" description="Polar residues" evidence="11">
    <location>
        <begin position="193"/>
        <end position="204"/>
    </location>
</feature>
<dbReference type="GO" id="GO:0012507">
    <property type="term" value="C:ER to Golgi transport vesicle membrane"/>
    <property type="evidence" value="ECO:0007669"/>
    <property type="project" value="TreeGrafter"/>
</dbReference>
<feature type="compositionally biased region" description="Polar residues" evidence="11">
    <location>
        <begin position="1134"/>
        <end position="1146"/>
    </location>
</feature>
<evidence type="ECO:0000256" key="10">
    <source>
        <dbReference type="RuleBase" id="RU364101"/>
    </source>
</evidence>
<feature type="region of interest" description="Disordered" evidence="11">
    <location>
        <begin position="117"/>
        <end position="530"/>
    </location>
</feature>
<dbReference type="GO" id="GO:0006914">
    <property type="term" value="P:autophagy"/>
    <property type="evidence" value="ECO:0007669"/>
    <property type="project" value="UniProtKB-KW"/>
</dbReference>
<evidence type="ECO:0000256" key="11">
    <source>
        <dbReference type="SAM" id="MobiDB-lite"/>
    </source>
</evidence>
<keyword evidence="6 10" id="KW-0653">Protein transport</keyword>
<dbReference type="GO" id="GO:0007030">
    <property type="term" value="P:Golgi organization"/>
    <property type="evidence" value="ECO:0007669"/>
    <property type="project" value="TreeGrafter"/>
</dbReference>
<dbReference type="InterPro" id="IPR024468">
    <property type="entry name" value="Sec16_N"/>
</dbReference>
<dbReference type="OrthoDB" id="8918678at2759"/>
<dbReference type="GO" id="GO:0005789">
    <property type="term" value="C:endoplasmic reticulum membrane"/>
    <property type="evidence" value="ECO:0007669"/>
    <property type="project" value="UniProtKB-SubCell"/>
</dbReference>
<evidence type="ECO:0000256" key="5">
    <source>
        <dbReference type="ARBA" id="ARBA00022892"/>
    </source>
</evidence>
<evidence type="ECO:0000259" key="13">
    <source>
        <dbReference type="Pfam" id="PF12932"/>
    </source>
</evidence>
<comment type="function">
    <text evidence="9 10">Involved in the initiation of assembly of the COPII coat required for the formation of transport vesicles from the endoplasmic reticulum (ER) and the selection of cargo molecules. Also involved in autophagy.</text>
</comment>
<evidence type="ECO:0000256" key="9">
    <source>
        <dbReference type="ARBA" id="ARBA00024687"/>
    </source>
</evidence>
<dbReference type="Gene3D" id="1.25.40.1030">
    <property type="match status" value="1"/>
</dbReference>
<sequence>MAAETLPNSSWHPALMPDHESPTKLSPNLEPQPSPGASPDSLHNGTPLEQEPEPFHLDEHSERTGISNSDNVRTDPLPAHIGDQGGAWLTMEQSVRRAPSKHASSMSFARTVSHEVSFADGDEDEADWTPPRTDTDPFKFMAPSDRSNTFPVPAPIVPNGAVEQPLPANQAMEAFGESEDQDWALGDGGEDLSPSQDGQDQQRLPSGAEPSESRHGPTRSMGGDAQPNEDDAAETRFEEGMPLLPGSDSHPAESTTTHKKQGPDLFAEDEPNDDDFFGQIGNSAPSDEPSIEPLERKSTSQVTGDLSTEPLPRQNTFGTLQEDDEPPSDTAKDPTAPAPTRGGHRRTKTQDLKANWEAALMDDEDDDLLLDDDEEENKDLNTAGFLGSDDEGLLEDEGGYPTPAAQQPAPRQTSSSNPYAPQSYRQPATVPAHSSQQSATGSYFNPPAPANAYPGGPQYGRPPLPGSDQPKAQSFADKSKGGYASPYDLPTDIIASVPKPRKRPSTQQMYAPSAPAQQGPPPGPPSRVTERSHLCSSNLVHLKVHRRVLLSEPIRRIAVWFRPHPTTIWQRFSILTLTWAGPSNRHGSSTWQHAIFPCSPASASTIELYHSPNTAASRDATSITMTMVAPTDGREQDPLQRWKGVPLFTWGAGGAVVTSFPKSIPRYSMGSSTPTVTRTPGEVKMQNIRDIDTLPERLINFPGPLKGKSKKKETIAWLGSGIEIIEKELPDLSFHSALSTEVKRSFERLLLWKILRVFIENDGVLEGKPNVDKAVRDILSPEANGSEDAHAGASVTAMQADAVDAGSMEAIRASLFKGDRESAVWSAVDKRLWGHAMLIANTVSPDLYKQVTQEFVRKEVNYQGHNNESMAALYKILSGNYEDCVDELVPSHARAGFQLLSTTGAASGPAKDAMDGLDKWRETLALVLTNRSQGDVQGLKALGSLLASYGRAEAAHVCFIFSKSASICGGLDDPTADFVLLGSDHKQQSSRFGKETEALQLSEVFEYGLSLAGAVGGLPHLAGYKFQHALTLAEHGQRDKALQYCESIATAISSQTKRSPYFNPYVAACVDDLIARLKQVPKGESGSWISKPSMGKVSDSMWNKFNKFVAGDDEQQGAPGADGSPFSHIGGGTPTISRSPSTNNFETYGAPAPAYGTVASPPATAVPSKYAPMSASPYQPSSQYAPAPAGAPQETSYPAHGHSSYAPTSGYQPSEPSGEMPASPSYEGYQPHVQPQSPNVPGISGAHQGRAEPQGAYNPPDYGYAPPQDLSATKQEDNHVNEPRSGGYEPPAQQSYGYEPPSYQPDFTADDDEDTKPKRGTMDDEDDAPRPSSQQSKADKDRENEEMFRKAAEEDAKRAEAEKANKKGWGLSGWFGGKKPASPSPGESSKKPVRANLGEASSFVYDPDLKRWVNKKPGAENTPAKTATPPPPRAGPPGARSVSGTPPPPMSTPPPMRSASGGPPPRSIPSSNTLPNLKAPASNDNMSMPPPSAPMARSVSSQSAGAPPSAPPSRPGTSMSNASSIDDLIGAAAPRKPGQKKARKSGRYVDVMAK</sequence>
<dbReference type="InterPro" id="IPR024298">
    <property type="entry name" value="Sec16_Sec23-bd"/>
</dbReference>
<evidence type="ECO:0000256" key="3">
    <source>
        <dbReference type="ARBA" id="ARBA00022448"/>
    </source>
</evidence>
<feature type="domain" description="Sec16 central conserved" evidence="13">
    <location>
        <begin position="645"/>
        <end position="763"/>
    </location>
</feature>
<dbReference type="GO" id="GO:0016192">
    <property type="term" value="P:vesicle-mediated transport"/>
    <property type="evidence" value="ECO:0007669"/>
    <property type="project" value="UniProtKB-KW"/>
</dbReference>
<dbReference type="InterPro" id="IPR024340">
    <property type="entry name" value="Sec16_CCD"/>
</dbReference>
<name>A0A9P9Y7Q3_9HYPO</name>
<dbReference type="PANTHER" id="PTHR13402:SF6">
    <property type="entry name" value="SECRETORY 16, ISOFORM I"/>
    <property type="match status" value="1"/>
</dbReference>
<keyword evidence="16" id="KW-1185">Reference proteome</keyword>
<organism evidence="15 16">
    <name type="scientific">Emericellopsis cladophorae</name>
    <dbReference type="NCBI Taxonomy" id="2686198"/>
    <lineage>
        <taxon>Eukaryota</taxon>
        <taxon>Fungi</taxon>
        <taxon>Dikarya</taxon>
        <taxon>Ascomycota</taxon>
        <taxon>Pezizomycotina</taxon>
        <taxon>Sordariomycetes</taxon>
        <taxon>Hypocreomycetidae</taxon>
        <taxon>Hypocreales</taxon>
        <taxon>Bionectriaceae</taxon>
        <taxon>Emericellopsis</taxon>
    </lineage>
</organism>
<dbReference type="PANTHER" id="PTHR13402">
    <property type="entry name" value="RGPR-RELATED"/>
    <property type="match status" value="1"/>
</dbReference>
<comment type="caution">
    <text evidence="15">The sequence shown here is derived from an EMBL/GenBank/DDBJ whole genome shotgun (WGS) entry which is preliminary data.</text>
</comment>
<dbReference type="EMBL" id="JAGIXG020000003">
    <property type="protein sequence ID" value="KAI6785067.1"/>
    <property type="molecule type" value="Genomic_DNA"/>
</dbReference>
<feature type="domain" description="Sec16 N-terminal" evidence="14">
    <location>
        <begin position="229"/>
        <end position="421"/>
    </location>
</feature>
<dbReference type="RefSeq" id="XP_051365923.1">
    <property type="nucleotide sequence ID" value="XM_051502764.1"/>
</dbReference>
<feature type="compositionally biased region" description="Low complexity" evidence="11">
    <location>
        <begin position="1494"/>
        <end position="1507"/>
    </location>
</feature>
<dbReference type="CDD" id="cd09233">
    <property type="entry name" value="ACE1-Sec16-like"/>
    <property type="match status" value="1"/>
</dbReference>
<feature type="region of interest" description="Disordered" evidence="11">
    <location>
        <begin position="1169"/>
        <end position="1554"/>
    </location>
</feature>
<feature type="compositionally biased region" description="Acidic residues" evidence="11">
    <location>
        <begin position="266"/>
        <end position="276"/>
    </location>
</feature>
<feature type="region of interest" description="Disordered" evidence="11">
    <location>
        <begin position="1111"/>
        <end position="1148"/>
    </location>
</feature>
<evidence type="ECO:0000256" key="2">
    <source>
        <dbReference type="ARBA" id="ARBA00005927"/>
    </source>
</evidence>
<proteinExistence type="inferred from homology"/>
<gene>
    <name evidence="15" type="ORF">J7T54_008161</name>
</gene>
<accession>A0A9P9Y7Q3</accession>
<feature type="compositionally biased region" description="Low complexity" evidence="11">
    <location>
        <begin position="401"/>
        <end position="416"/>
    </location>
</feature>